<dbReference type="Pfam" id="PF04020">
    <property type="entry name" value="Phage_holin_4_2"/>
    <property type="match status" value="1"/>
</dbReference>
<dbReference type="Proteomes" id="UP000252167">
    <property type="component" value="Unassembled WGS sequence"/>
</dbReference>
<organism evidence="2 3">
    <name type="scientific">Glutamicibacter soli</name>
    <dbReference type="NCBI Taxonomy" id="453836"/>
    <lineage>
        <taxon>Bacteria</taxon>
        <taxon>Bacillati</taxon>
        <taxon>Actinomycetota</taxon>
        <taxon>Actinomycetes</taxon>
        <taxon>Micrococcales</taxon>
        <taxon>Micrococcaceae</taxon>
        <taxon>Glutamicibacter</taxon>
    </lineage>
</organism>
<feature type="transmembrane region" description="Helical" evidence="1">
    <location>
        <begin position="7"/>
        <end position="28"/>
    </location>
</feature>
<accession>A0A365YGN8</accession>
<dbReference type="PANTHER" id="PTHR37309">
    <property type="entry name" value="SLR0284 PROTEIN"/>
    <property type="match status" value="1"/>
</dbReference>
<keyword evidence="1" id="KW-0472">Membrane</keyword>
<dbReference type="PANTHER" id="PTHR37309:SF1">
    <property type="entry name" value="SLR0284 PROTEIN"/>
    <property type="match status" value="1"/>
</dbReference>
<proteinExistence type="predicted"/>
<dbReference type="RefSeq" id="WP_053798837.1">
    <property type="nucleotide sequence ID" value="NZ_JBNBOD010000001.1"/>
</dbReference>
<reference evidence="2 3" key="1">
    <citation type="submission" date="2018-01" db="EMBL/GenBank/DDBJ databases">
        <title>Glutamicibacter soli strain NHPC-3 Whole genome sequence and assembly.</title>
        <authorList>
            <person name="Choudhury P."/>
            <person name="Gupta D."/>
            <person name="Sengupta K."/>
            <person name="Jawed A."/>
            <person name="Sultana N."/>
            <person name="Saha P."/>
        </authorList>
    </citation>
    <scope>NUCLEOTIDE SEQUENCE [LARGE SCALE GENOMIC DNA]</scope>
    <source>
        <strain evidence="2 3">NHPC-3</strain>
    </source>
</reference>
<protein>
    <submittedName>
        <fullName evidence="2">Phage holin family protein</fullName>
    </submittedName>
</protein>
<keyword evidence="3" id="KW-1185">Reference proteome</keyword>
<evidence type="ECO:0000313" key="2">
    <source>
        <dbReference type="EMBL" id="RBM01709.1"/>
    </source>
</evidence>
<keyword evidence="1" id="KW-1133">Transmembrane helix</keyword>
<dbReference type="InterPro" id="IPR007165">
    <property type="entry name" value="Phage_holin_4_2"/>
</dbReference>
<feature type="transmembrane region" description="Helical" evidence="1">
    <location>
        <begin position="101"/>
        <end position="123"/>
    </location>
</feature>
<sequence>MSFLIRVIVNALALAVAVWIVPGIHIDAVGDDTLGLVVSYLVVGLIFGLVNALVRPIVSLLSLPITCLTLGLFTIVVNALMLALTGWLTRFIPAELIIDHFWWDAIAGTIIISIVSAVLGLFVSSDRR</sequence>
<evidence type="ECO:0000313" key="3">
    <source>
        <dbReference type="Proteomes" id="UP000252167"/>
    </source>
</evidence>
<evidence type="ECO:0000256" key="1">
    <source>
        <dbReference type="SAM" id="Phobius"/>
    </source>
</evidence>
<feature type="transmembrane region" description="Helical" evidence="1">
    <location>
        <begin position="34"/>
        <end position="54"/>
    </location>
</feature>
<dbReference type="EMBL" id="POAF01000003">
    <property type="protein sequence ID" value="RBM01709.1"/>
    <property type="molecule type" value="Genomic_DNA"/>
</dbReference>
<gene>
    <name evidence="2" type="ORF">C1H84_07665</name>
</gene>
<dbReference type="AlphaFoldDB" id="A0A365YGN8"/>
<feature type="transmembrane region" description="Helical" evidence="1">
    <location>
        <begin position="66"/>
        <end position="89"/>
    </location>
</feature>
<comment type="caution">
    <text evidence="2">The sequence shown here is derived from an EMBL/GenBank/DDBJ whole genome shotgun (WGS) entry which is preliminary data.</text>
</comment>
<name>A0A365YGN8_9MICC</name>
<keyword evidence="1" id="KW-0812">Transmembrane</keyword>